<organism evidence="1 2">
    <name type="scientific">Wuchereria bancrofti</name>
    <dbReference type="NCBI Taxonomy" id="6293"/>
    <lineage>
        <taxon>Eukaryota</taxon>
        <taxon>Metazoa</taxon>
        <taxon>Ecdysozoa</taxon>
        <taxon>Nematoda</taxon>
        <taxon>Chromadorea</taxon>
        <taxon>Rhabditida</taxon>
        <taxon>Spirurina</taxon>
        <taxon>Spiruromorpha</taxon>
        <taxon>Filarioidea</taxon>
        <taxon>Onchocercidae</taxon>
        <taxon>Wuchereria</taxon>
    </lineage>
</organism>
<gene>
    <name evidence="1" type="ORF">WBA_LOCUS6650</name>
</gene>
<dbReference type="Proteomes" id="UP000270924">
    <property type="component" value="Unassembled WGS sequence"/>
</dbReference>
<evidence type="ECO:0000313" key="1">
    <source>
        <dbReference type="EMBL" id="VDM13264.1"/>
    </source>
</evidence>
<keyword evidence="2" id="KW-1185">Reference proteome</keyword>
<reference evidence="1 2" key="1">
    <citation type="submission" date="2018-11" db="EMBL/GenBank/DDBJ databases">
        <authorList>
            <consortium name="Pathogen Informatics"/>
        </authorList>
    </citation>
    <scope>NUCLEOTIDE SEQUENCE [LARGE SCALE GENOMIC DNA]</scope>
</reference>
<dbReference type="EMBL" id="UYWW01004086">
    <property type="protein sequence ID" value="VDM13264.1"/>
    <property type="molecule type" value="Genomic_DNA"/>
</dbReference>
<name>A0A3P7EA58_WUCBA</name>
<proteinExistence type="predicted"/>
<dbReference type="OrthoDB" id="10260741at2759"/>
<protein>
    <submittedName>
        <fullName evidence="1">Uncharacterized protein</fullName>
    </submittedName>
</protein>
<evidence type="ECO:0000313" key="2">
    <source>
        <dbReference type="Proteomes" id="UP000270924"/>
    </source>
</evidence>
<dbReference type="InParanoid" id="A0A3P7EA58"/>
<accession>A0A3P7EA58</accession>
<feature type="non-terminal residue" evidence="1">
    <location>
        <position position="199"/>
    </location>
</feature>
<sequence>MLKNSLTMVCFANVLLILATVYVTKCAIHFDALALKIEILQNKNKIGKKEINERMTKFFEKSEKNSKERHYVKIISLNDKPEMSHCCKKNNKGEMLELFGGSTENSPNFGAEFYNLIQELCYSISFTIGRRILKEVSVKSLGGHIFESSNSKQFSSSLLAIIRNRLKERKEAYTAKRFSIFKKEAKLILSIGDTFTIDR</sequence>
<dbReference type="AlphaFoldDB" id="A0A3P7EA58"/>